<organism evidence="2 3">
    <name type="scientific">Cryptococcus amylolentus CBS 6273</name>
    <dbReference type="NCBI Taxonomy" id="1296118"/>
    <lineage>
        <taxon>Eukaryota</taxon>
        <taxon>Fungi</taxon>
        <taxon>Dikarya</taxon>
        <taxon>Basidiomycota</taxon>
        <taxon>Agaricomycotina</taxon>
        <taxon>Tremellomycetes</taxon>
        <taxon>Tremellales</taxon>
        <taxon>Cryptococcaceae</taxon>
        <taxon>Cryptococcus</taxon>
    </lineage>
</organism>
<dbReference type="OrthoDB" id="10369585at2759"/>
<gene>
    <name evidence="2" type="ORF">I350_06145</name>
</gene>
<dbReference type="Proteomes" id="UP000095149">
    <property type="component" value="Unassembled WGS sequence"/>
</dbReference>
<reference evidence="2 3" key="1">
    <citation type="submission" date="2016-06" db="EMBL/GenBank/DDBJ databases">
        <title>Evolution of pathogenesis and genome organization in the Tremellales.</title>
        <authorList>
            <person name="Cuomo C."/>
            <person name="Litvintseva A."/>
            <person name="Heitman J."/>
            <person name="Chen Y."/>
            <person name="Sun S."/>
            <person name="Springer D."/>
            <person name="Dromer F."/>
            <person name="Young S."/>
            <person name="Zeng Q."/>
            <person name="Chapman S."/>
            <person name="Gujja S."/>
            <person name="Saif S."/>
            <person name="Birren B."/>
        </authorList>
    </citation>
    <scope>NUCLEOTIDE SEQUENCE [LARGE SCALE GENOMIC DNA]</scope>
    <source>
        <strain evidence="2 3">CBS 6273</strain>
    </source>
</reference>
<feature type="region of interest" description="Disordered" evidence="1">
    <location>
        <begin position="84"/>
        <end position="108"/>
    </location>
</feature>
<evidence type="ECO:0000313" key="2">
    <source>
        <dbReference type="EMBL" id="ODO03295.1"/>
    </source>
</evidence>
<feature type="region of interest" description="Disordered" evidence="1">
    <location>
        <begin position="1"/>
        <end position="44"/>
    </location>
</feature>
<feature type="compositionally biased region" description="Polar residues" evidence="1">
    <location>
        <begin position="1"/>
        <end position="20"/>
    </location>
</feature>
<accession>A0A1E3JR18</accession>
<feature type="region of interest" description="Disordered" evidence="1">
    <location>
        <begin position="150"/>
        <end position="188"/>
    </location>
</feature>
<feature type="compositionally biased region" description="Acidic residues" evidence="1">
    <location>
        <begin position="154"/>
        <end position="183"/>
    </location>
</feature>
<sequence>MATRFTDSQSRTYSTINAVTSDPLPLLAGDNPQEPAPYTDYEPVSDETLLPTTIEEHEAHVTHLWQQCEDVDIEREIMEGFDPVEDSRHPARWNKHSRSQLPSASHNRKSEWAPWKFNMMERKRMKMEMRRKRWVFQRWGEGMSVEAKVAVAPSEDEGEYEGVDVDEDEDEDEGVDVDEDEDEGVGKKVTVGEVKAVRSYKQQLRILS</sequence>
<evidence type="ECO:0000256" key="1">
    <source>
        <dbReference type="SAM" id="MobiDB-lite"/>
    </source>
</evidence>
<dbReference type="AlphaFoldDB" id="A0A1E3JR18"/>
<name>A0A1E3JR18_9TREE</name>
<dbReference type="EMBL" id="MEKH01000009">
    <property type="protein sequence ID" value="ODO03295.1"/>
    <property type="molecule type" value="Genomic_DNA"/>
</dbReference>
<comment type="caution">
    <text evidence="2">The sequence shown here is derived from an EMBL/GenBank/DDBJ whole genome shotgun (WGS) entry which is preliminary data.</text>
</comment>
<proteinExistence type="predicted"/>
<evidence type="ECO:0000313" key="3">
    <source>
        <dbReference type="Proteomes" id="UP000095149"/>
    </source>
</evidence>
<protein>
    <submittedName>
        <fullName evidence="2">Uncharacterized protein</fullName>
    </submittedName>
</protein>